<comment type="caution">
    <text evidence="2">The sequence shown here is derived from an EMBL/GenBank/DDBJ whole genome shotgun (WGS) entry which is preliminary data.</text>
</comment>
<feature type="region of interest" description="Disordered" evidence="1">
    <location>
        <begin position="361"/>
        <end position="381"/>
    </location>
</feature>
<proteinExistence type="predicted"/>
<evidence type="ECO:0000313" key="3">
    <source>
        <dbReference type="Proteomes" id="UP000578112"/>
    </source>
</evidence>
<organism evidence="2 3">
    <name type="scientific">Actinoplanes digitatis</name>
    <dbReference type="NCBI Taxonomy" id="1868"/>
    <lineage>
        <taxon>Bacteria</taxon>
        <taxon>Bacillati</taxon>
        <taxon>Actinomycetota</taxon>
        <taxon>Actinomycetes</taxon>
        <taxon>Micromonosporales</taxon>
        <taxon>Micromonosporaceae</taxon>
        <taxon>Actinoplanes</taxon>
    </lineage>
</organism>
<name>A0A7W7MTX8_9ACTN</name>
<reference evidence="2 3" key="1">
    <citation type="submission" date="2020-08" db="EMBL/GenBank/DDBJ databases">
        <title>Sequencing the genomes of 1000 actinobacteria strains.</title>
        <authorList>
            <person name="Klenk H.-P."/>
        </authorList>
    </citation>
    <scope>NUCLEOTIDE SEQUENCE [LARGE SCALE GENOMIC DNA]</scope>
    <source>
        <strain evidence="2 3">DSM 43149</strain>
    </source>
</reference>
<gene>
    <name evidence="2" type="ORF">BJ971_006806</name>
</gene>
<protein>
    <submittedName>
        <fullName evidence="2">Uncharacterized protein</fullName>
    </submittedName>
</protein>
<accession>A0A7W7MTX8</accession>
<sequence>MSDGVFVPSGATPWSAYNTPRIWAMVAGEDDPESWRQVAALAAMAGLLDDQRKRLESAKESLARAWPPERNKAAAAFVDMIDDLLLNMAENKRIADSNAGALSQVLEALRQAKTTIEPLYQSYLDKSDDWVPGWWDNAEDELDEKAREQMREAERVVAHPDNTIKPPDLYEFKPRAYVSDPVSDPRDRGSGPDGHSAAGGSAGVVDVPHDPPPPLPNSGLAGPNGAAPGPGLAEVVTSPGLAPSGTAPAPQPTPTPGPAPSGLVIGGGAPGAPGTVRSPLGRGGPRALPGSVIGMVAHGAAEALRANRRRRHGYRRALGRPVLVRTARRTVAAQPAARSCRDRRWQDPVTAAARTAERCPSIPTTHGQLRRGSLPSSSLRGRNPVMILGLASSVGMSEDAVRLPSSSGDPGIPRHARRVCAAGTC</sequence>
<dbReference type="Proteomes" id="UP000578112">
    <property type="component" value="Unassembled WGS sequence"/>
</dbReference>
<feature type="compositionally biased region" description="Pro residues" evidence="1">
    <location>
        <begin position="249"/>
        <end position="259"/>
    </location>
</feature>
<dbReference type="RefSeq" id="WP_184997390.1">
    <property type="nucleotide sequence ID" value="NZ_BOMK01000044.1"/>
</dbReference>
<feature type="compositionally biased region" description="Low complexity" evidence="1">
    <location>
        <begin position="217"/>
        <end position="233"/>
    </location>
</feature>
<feature type="region of interest" description="Disordered" evidence="1">
    <location>
        <begin position="145"/>
        <end position="285"/>
    </location>
</feature>
<feature type="compositionally biased region" description="Low complexity" evidence="1">
    <location>
        <begin position="193"/>
        <end position="206"/>
    </location>
</feature>
<evidence type="ECO:0000313" key="2">
    <source>
        <dbReference type="EMBL" id="MBB4766250.1"/>
    </source>
</evidence>
<feature type="compositionally biased region" description="Low complexity" evidence="1">
    <location>
        <begin position="370"/>
        <end position="381"/>
    </location>
</feature>
<feature type="compositionally biased region" description="Basic and acidic residues" evidence="1">
    <location>
        <begin position="145"/>
        <end position="158"/>
    </location>
</feature>
<dbReference type="EMBL" id="JACHNH010000001">
    <property type="protein sequence ID" value="MBB4766250.1"/>
    <property type="molecule type" value="Genomic_DNA"/>
</dbReference>
<dbReference type="AlphaFoldDB" id="A0A7W7MTX8"/>
<keyword evidence="3" id="KW-1185">Reference proteome</keyword>
<evidence type="ECO:0000256" key="1">
    <source>
        <dbReference type="SAM" id="MobiDB-lite"/>
    </source>
</evidence>